<comment type="caution">
    <text evidence="3">The sequence shown here is derived from an EMBL/GenBank/DDBJ whole genome shotgun (WGS) entry which is preliminary data.</text>
</comment>
<evidence type="ECO:0000256" key="1">
    <source>
        <dbReference type="SAM" id="SignalP"/>
    </source>
</evidence>
<dbReference type="VEuPathDB" id="FungiDB:TREMEDRAFT_68146"/>
<keyword evidence="1" id="KW-0732">Signal</keyword>
<dbReference type="InterPro" id="IPR036291">
    <property type="entry name" value="NAD(P)-bd_dom_sf"/>
</dbReference>
<dbReference type="STRING" id="5217.A0A4Q1B8G2"/>
<feature type="chain" id="PRO_5020611870" description="Oxidoreductase putative C-terminal domain-containing protein" evidence="1">
    <location>
        <begin position="19"/>
        <end position="1000"/>
    </location>
</feature>
<dbReference type="Gene3D" id="3.30.360.10">
    <property type="entry name" value="Dihydrodipicolinate Reductase, domain 2"/>
    <property type="match status" value="1"/>
</dbReference>
<dbReference type="SUPFAM" id="SSF55347">
    <property type="entry name" value="Glyceraldehyde-3-phosphate dehydrogenase-like, C-terminal domain"/>
    <property type="match status" value="1"/>
</dbReference>
<dbReference type="InterPro" id="IPR052515">
    <property type="entry name" value="Gfo/Idh/MocA_Oxidoreductase"/>
</dbReference>
<feature type="domain" description="Oxidoreductase putative C-terminal" evidence="2">
    <location>
        <begin position="424"/>
        <end position="570"/>
    </location>
</feature>
<reference evidence="3 4" key="1">
    <citation type="submission" date="2016-06" db="EMBL/GenBank/DDBJ databases">
        <title>Evolution of pathogenesis and genome organization in the Tremellales.</title>
        <authorList>
            <person name="Cuomo C."/>
            <person name="Litvintseva A."/>
            <person name="Heitman J."/>
            <person name="Chen Y."/>
            <person name="Sun S."/>
            <person name="Springer D."/>
            <person name="Dromer F."/>
            <person name="Young S."/>
            <person name="Zeng Q."/>
            <person name="Chapman S."/>
            <person name="Gujja S."/>
            <person name="Saif S."/>
            <person name="Birren B."/>
        </authorList>
    </citation>
    <scope>NUCLEOTIDE SEQUENCE [LARGE SCALE GENOMIC DNA]</scope>
    <source>
        <strain evidence="3 4">ATCC 28783</strain>
    </source>
</reference>
<dbReference type="InParanoid" id="A0A4Q1B8G2"/>
<dbReference type="OrthoDB" id="10250282at2759"/>
<protein>
    <recommendedName>
        <fullName evidence="2">Oxidoreductase putative C-terminal domain-containing protein</fullName>
    </recommendedName>
</protein>
<sequence length="1000" mass="109857">MRGLSLFILAIAATLSAAAPVAPGGHEVKFVKESLTNSQRFRRGLPPKAPFRRYNATATRNHLARRSAESTIAYIQATPLTPPVSKRAMDELEERASSPVTDISWAHWDSNLYQFVLSSDPTLATPFTILSDSTDQMVGFPFTGGTLNMCLFSYSVASGSMDTSPSTAVVFDGCYPADSTVDDSWGSGVQVPIWNTPSAFPGPASINYHNADHTDSNPTFWMFDSTQGSHLLGAAMAYTDFGTPYSDKDWQPMSLQFAASRLTSSAGRPFNVLMIGAGPVNFGTPEGPWDHSKRLERHLGRRLNVVGIVERDPSRADRVLSIKRADETARGGYKDTKVFSSIQEAGATLRGDSSPQLAVVGIQAFARGSIRTGRDTELQLIHHFPQIGLLIEKPISADDVSRVESVAQSLEKAKTITSVGYMFRYLQAVKEMKRLIAENKLNIMATNSRFLMAYQSAAGEGATRNYWDKRLELGPIVGQGTHLVDLVRYLAPKVQEETLHVNTIEPTDPAGYLSEIKFDEKKIVEPDQRIPRMTHATWRYKNGGLGSFLHGCVLHDGDYDCEVVVLADGWLMRLTDIYGNNPTLHVRRPGTNAEVATVFANDDCYYTEVAAVVDAIEGTGPRSAILSTYEDAMESYKMVSVFSFQLTLLSLLRHLLGLLLSPLSHVQRTDHSAMQELLTDSESSIVLAGKFILDTIRQLPFADDFLRTVRPTDLSTTAISPRQEMTDDQSVASITRTSEAFLQAASTFFEAHISETVSSFSLREFDAAEVVSRFKLKDVIKCSKCTTNLGLATILVDSAHIHGMRLPDMPPYLAQSTALLKRLIFEAHLEAYYKGEHNILHHQNIQYDNECSASPNLAHDPHETLLLSRSGSTDAADHNLALWAPLAGDSNESTPEPLVSCLTPHLSVTSDSTLDPRSLHQVYYQPSHYDSSTAVAEYYNRYTNYLTSAVQAQSPLASESPLACPLSSIESHRPAPTEFTTGVYTLPPELAPGIDHGIPC</sequence>
<organism evidence="3 4">
    <name type="scientific">Tremella mesenterica</name>
    <name type="common">Jelly fungus</name>
    <dbReference type="NCBI Taxonomy" id="5217"/>
    <lineage>
        <taxon>Eukaryota</taxon>
        <taxon>Fungi</taxon>
        <taxon>Dikarya</taxon>
        <taxon>Basidiomycota</taxon>
        <taxon>Agaricomycotina</taxon>
        <taxon>Tremellomycetes</taxon>
        <taxon>Tremellales</taxon>
        <taxon>Tremellaceae</taxon>
        <taxon>Tremella</taxon>
    </lineage>
</organism>
<evidence type="ECO:0000313" key="4">
    <source>
        <dbReference type="Proteomes" id="UP000289152"/>
    </source>
</evidence>
<dbReference type="Proteomes" id="UP000289152">
    <property type="component" value="Unassembled WGS sequence"/>
</dbReference>
<dbReference type="EMBL" id="SDIL01000164">
    <property type="protein sequence ID" value="RXK35028.1"/>
    <property type="molecule type" value="Genomic_DNA"/>
</dbReference>
<evidence type="ECO:0000313" key="3">
    <source>
        <dbReference type="EMBL" id="RXK35028.1"/>
    </source>
</evidence>
<name>A0A4Q1B8G2_TREME</name>
<dbReference type="AlphaFoldDB" id="A0A4Q1B8G2"/>
<dbReference type="VEuPathDB" id="FungiDB:TREMEDRAFT_62283"/>
<dbReference type="VEuPathDB" id="FungiDB:TREMEDRAFT_61145"/>
<dbReference type="PANTHER" id="PTHR43249:SF1">
    <property type="entry name" value="D-GLUCOSIDE 3-DEHYDROGENASE"/>
    <property type="match status" value="1"/>
</dbReference>
<dbReference type="InterPro" id="IPR013944">
    <property type="entry name" value="OxRdtase_put_C"/>
</dbReference>
<keyword evidence="4" id="KW-1185">Reference proteome</keyword>
<dbReference type="SUPFAM" id="SSF51735">
    <property type="entry name" value="NAD(P)-binding Rossmann-fold domains"/>
    <property type="match status" value="1"/>
</dbReference>
<evidence type="ECO:0000259" key="2">
    <source>
        <dbReference type="Pfam" id="PF08635"/>
    </source>
</evidence>
<feature type="signal peptide" evidence="1">
    <location>
        <begin position="1"/>
        <end position="18"/>
    </location>
</feature>
<dbReference type="Pfam" id="PF08635">
    <property type="entry name" value="ox_reductase_C"/>
    <property type="match status" value="1"/>
</dbReference>
<gene>
    <name evidence="3" type="ORF">M231_07731</name>
</gene>
<dbReference type="PANTHER" id="PTHR43249">
    <property type="entry name" value="UDP-N-ACETYL-2-AMINO-2-DEOXY-D-GLUCURONATE OXIDASE"/>
    <property type="match status" value="1"/>
</dbReference>
<accession>A0A4Q1B8G2</accession>
<proteinExistence type="predicted"/>